<sequence>MKHQIPNLQKCSKSTTHFLIIACCLFSLKVLAKDLLELDDFELQSLAQEKTPSEQLPLKAFSQKINSKKIAKPNSSNCRIFAKRERNAILIEERKNNAERDTNYIDYITIPFLCLQNEDKGQEDRLITPSELPPSY</sequence>
<reference evidence="2 3" key="1">
    <citation type="submission" date="2021-04" db="EMBL/GenBank/DDBJ databases">
        <authorList>
            <person name="Pira H."/>
            <person name="Risdian C."/>
            <person name="Wink J."/>
        </authorList>
    </citation>
    <scope>NUCLEOTIDE SEQUENCE [LARGE SCALE GENOMIC DNA]</scope>
    <source>
        <strain evidence="2 3">WH53</strain>
    </source>
</reference>
<keyword evidence="3" id="KW-1185">Reference proteome</keyword>
<evidence type="ECO:0000313" key="2">
    <source>
        <dbReference type="EMBL" id="MBU2710908.1"/>
    </source>
</evidence>
<evidence type="ECO:0000313" key="3">
    <source>
        <dbReference type="Proteomes" id="UP000690515"/>
    </source>
</evidence>
<evidence type="ECO:0000256" key="1">
    <source>
        <dbReference type="SAM" id="SignalP"/>
    </source>
</evidence>
<protein>
    <submittedName>
        <fullName evidence="2">Uncharacterized protein</fullName>
    </submittedName>
</protein>
<gene>
    <name evidence="2" type="ORF">KCG35_07535</name>
</gene>
<dbReference type="Proteomes" id="UP000690515">
    <property type="component" value="Unassembled WGS sequence"/>
</dbReference>
<dbReference type="RefSeq" id="WP_215819071.1">
    <property type="nucleotide sequence ID" value="NZ_JAGSOY010000012.1"/>
</dbReference>
<comment type="caution">
    <text evidence="2">The sequence shown here is derived from an EMBL/GenBank/DDBJ whole genome shotgun (WGS) entry which is preliminary data.</text>
</comment>
<organism evidence="2 3">
    <name type="scientific">Zooshikella harenae</name>
    <dbReference type="NCBI Taxonomy" id="2827238"/>
    <lineage>
        <taxon>Bacteria</taxon>
        <taxon>Pseudomonadati</taxon>
        <taxon>Pseudomonadota</taxon>
        <taxon>Gammaproteobacteria</taxon>
        <taxon>Oceanospirillales</taxon>
        <taxon>Zooshikellaceae</taxon>
        <taxon>Zooshikella</taxon>
    </lineage>
</organism>
<feature type="chain" id="PRO_5046229255" evidence="1">
    <location>
        <begin position="33"/>
        <end position="136"/>
    </location>
</feature>
<dbReference type="EMBL" id="JAGSOY010000012">
    <property type="protein sequence ID" value="MBU2710908.1"/>
    <property type="molecule type" value="Genomic_DNA"/>
</dbReference>
<name>A0ABS5ZAJ4_9GAMM</name>
<accession>A0ABS5ZAJ4</accession>
<proteinExistence type="predicted"/>
<feature type="signal peptide" evidence="1">
    <location>
        <begin position="1"/>
        <end position="32"/>
    </location>
</feature>
<keyword evidence="1" id="KW-0732">Signal</keyword>